<name>A0A426QN09_9GAMM</name>
<organism evidence="1 2">
    <name type="scientific">Thiohalobacter thiocyanaticus</name>
    <dbReference type="NCBI Taxonomy" id="585455"/>
    <lineage>
        <taxon>Bacteria</taxon>
        <taxon>Pseudomonadati</taxon>
        <taxon>Pseudomonadota</taxon>
        <taxon>Gammaproteobacteria</taxon>
        <taxon>Thiohalobacterales</taxon>
        <taxon>Thiohalobacteraceae</taxon>
        <taxon>Thiohalobacter</taxon>
    </lineage>
</organism>
<keyword evidence="2" id="KW-1185">Reference proteome</keyword>
<reference evidence="1 2" key="1">
    <citation type="journal article" date="2010" name="Int. J. Syst. Evol. Microbiol.">
        <title>Thiohalobacter thiocyanaticus gen. nov., sp. nov., a moderately halophilic, sulfur-oxidizing gammaproteobacterium from hypersaline lakes, that utilizes thiocyanate.</title>
        <authorList>
            <person name="Sorokin D.Y."/>
            <person name="Kovaleva O.L."/>
            <person name="Tourova T.P."/>
            <person name="Muyzer G."/>
        </authorList>
    </citation>
    <scope>NUCLEOTIDE SEQUENCE [LARGE SCALE GENOMIC DNA]</scope>
    <source>
        <strain evidence="1 2">Hrh1</strain>
    </source>
</reference>
<gene>
    <name evidence="1" type="ORF">D6C00_12005</name>
</gene>
<protein>
    <submittedName>
        <fullName evidence="1">TIGR03790 family protein</fullName>
    </submittedName>
</protein>
<evidence type="ECO:0000313" key="2">
    <source>
        <dbReference type="Proteomes" id="UP000287798"/>
    </source>
</evidence>
<dbReference type="AlphaFoldDB" id="A0A426QN09"/>
<sequence>MHPSLLAQAPPELLLPKARILPQELGVIVNDEDPLSVRIAEYYRQARGIPEENLIHVRIPTGRKQIGDREFAAIQIRVRAQTPDHVQAYALTWVEPYRVKCMSITTAFAHGEFDEKWCSERGSKCTPTASGEYYNSPSVMPWQDHGIRPTLSIAALNFEQAKALIDRGIASDGTWPTGTAYLLDTSDKARTIRAALFPRIRDVFDEHLQIEILQQDHLYDRDDVLFYFTGQKRVEGLDTLGFLPGAIADHLTSGAGQLTAGWQMSALRWLEAGATGSFGAVKEPCNFLGKFPNPGILMAYYLQGATLLEAYWKSVAMPGEGIFIGEPLAAPYSGYRLLDAGDHWLLESAQLGAGHYRLLSAPSRIGPYRAEDFTLRASAGQQRFRLPKLDRLVYRLQPIAEE</sequence>
<dbReference type="InterPro" id="IPR022265">
    <property type="entry name" value="CHP03790"/>
</dbReference>
<dbReference type="NCBIfam" id="TIGR03790">
    <property type="entry name" value="TIGR03790 family protein"/>
    <property type="match status" value="1"/>
</dbReference>
<dbReference type="Proteomes" id="UP000287798">
    <property type="component" value="Unassembled WGS sequence"/>
</dbReference>
<proteinExistence type="predicted"/>
<accession>A0A426QN09</accession>
<dbReference type="OrthoDB" id="420256at2"/>
<comment type="caution">
    <text evidence="1">The sequence shown here is derived from an EMBL/GenBank/DDBJ whole genome shotgun (WGS) entry which is preliminary data.</text>
</comment>
<dbReference type="EMBL" id="QZMU01000001">
    <property type="protein sequence ID" value="RRQ23129.1"/>
    <property type="molecule type" value="Genomic_DNA"/>
</dbReference>
<evidence type="ECO:0000313" key="1">
    <source>
        <dbReference type="EMBL" id="RRQ23129.1"/>
    </source>
</evidence>